<keyword evidence="3" id="KW-1185">Reference proteome</keyword>
<sequence length="73" mass="8119">MASDPDTIERDIQEARDALAATLDTLAERAGPRRMAEDGMDVVQSRLSDPRVKYPLIGVGVLVVLLLVRRLFR</sequence>
<proteinExistence type="predicted"/>
<organism evidence="2 3">
    <name type="scientific">Pseudonocardia eucalypti</name>
    <dbReference type="NCBI Taxonomy" id="648755"/>
    <lineage>
        <taxon>Bacteria</taxon>
        <taxon>Bacillati</taxon>
        <taxon>Actinomycetota</taxon>
        <taxon>Actinomycetes</taxon>
        <taxon>Pseudonocardiales</taxon>
        <taxon>Pseudonocardiaceae</taxon>
        <taxon>Pseudonocardia</taxon>
    </lineage>
</organism>
<dbReference type="EMBL" id="BAABJP010000010">
    <property type="protein sequence ID" value="GAA5156035.1"/>
    <property type="molecule type" value="Genomic_DNA"/>
</dbReference>
<dbReference type="RefSeq" id="WP_185064113.1">
    <property type="nucleotide sequence ID" value="NZ_BAABJP010000010.1"/>
</dbReference>
<evidence type="ECO:0008006" key="4">
    <source>
        <dbReference type="Google" id="ProtNLM"/>
    </source>
</evidence>
<feature type="transmembrane region" description="Helical" evidence="1">
    <location>
        <begin position="54"/>
        <end position="72"/>
    </location>
</feature>
<keyword evidence="1" id="KW-0472">Membrane</keyword>
<evidence type="ECO:0000313" key="3">
    <source>
        <dbReference type="Proteomes" id="UP001428817"/>
    </source>
</evidence>
<dbReference type="InterPro" id="IPR022062">
    <property type="entry name" value="DUF3618"/>
</dbReference>
<reference evidence="3" key="1">
    <citation type="journal article" date="2019" name="Int. J. Syst. Evol. Microbiol.">
        <title>The Global Catalogue of Microorganisms (GCM) 10K type strain sequencing project: providing services to taxonomists for standard genome sequencing and annotation.</title>
        <authorList>
            <consortium name="The Broad Institute Genomics Platform"/>
            <consortium name="The Broad Institute Genome Sequencing Center for Infectious Disease"/>
            <person name="Wu L."/>
            <person name="Ma J."/>
        </authorList>
    </citation>
    <scope>NUCLEOTIDE SEQUENCE [LARGE SCALE GENOMIC DNA]</scope>
    <source>
        <strain evidence="3">JCM 18303</strain>
    </source>
</reference>
<evidence type="ECO:0000256" key="1">
    <source>
        <dbReference type="SAM" id="Phobius"/>
    </source>
</evidence>
<keyword evidence="1" id="KW-0812">Transmembrane</keyword>
<dbReference type="Pfam" id="PF12277">
    <property type="entry name" value="DUF3618"/>
    <property type="match status" value="1"/>
</dbReference>
<protein>
    <recommendedName>
        <fullName evidence="4">DUF3618 domain-containing protein</fullName>
    </recommendedName>
</protein>
<dbReference type="Proteomes" id="UP001428817">
    <property type="component" value="Unassembled WGS sequence"/>
</dbReference>
<accession>A0ABP9Q3B3</accession>
<keyword evidence="1" id="KW-1133">Transmembrane helix</keyword>
<comment type="caution">
    <text evidence="2">The sequence shown here is derived from an EMBL/GenBank/DDBJ whole genome shotgun (WGS) entry which is preliminary data.</text>
</comment>
<evidence type="ECO:0000313" key="2">
    <source>
        <dbReference type="EMBL" id="GAA5156035.1"/>
    </source>
</evidence>
<name>A0ABP9Q3B3_9PSEU</name>
<gene>
    <name evidence="2" type="ORF">GCM10023321_30900</name>
</gene>